<proteinExistence type="predicted"/>
<dbReference type="PROSITE" id="PS50004">
    <property type="entry name" value="C2"/>
    <property type="match status" value="1"/>
</dbReference>
<feature type="domain" description="C2" evidence="2">
    <location>
        <begin position="1"/>
        <end position="138"/>
    </location>
</feature>
<dbReference type="InterPro" id="IPR000008">
    <property type="entry name" value="C2_dom"/>
</dbReference>
<comment type="caution">
    <text evidence="3">The sequence shown here is derived from an EMBL/GenBank/DDBJ whole genome shotgun (WGS) entry which is preliminary data.</text>
</comment>
<evidence type="ECO:0000256" key="1">
    <source>
        <dbReference type="SAM" id="MobiDB-lite"/>
    </source>
</evidence>
<dbReference type="AlphaFoldDB" id="A0A388K6L8"/>
<sequence length="571" mass="60092">MGAGRAAQHFAPPETVKVLEMTVLSAKGLAISTRLGRLMSLYVRISLDGKQRQTTKCVRSSGPEPEWNEKLFFNLDEDTLARPLDPSRRLITPDDDFSGFLIEIYQGRPLSRKLLGAQILTVMQAIEFSNSGFTYHTLCLRGSEAYINLGLRLADPVVPMDQDVEMQPGCSPKTHLRSNSCVRRPSVVGMTLDQNGAGVAVMRSPPPQVRGTANACQQPGSMSVKKAAAVAVASVGLPPPRSPAAPPVAPLSPMRDHVLAIGPSSAQDDANKSPVEGLARVLSIGNSSRKRVEALPARPQFRSGSSRVSAEPSGSHKGAYDSSNMPPVRLIKRPGLAFSTKGPPLPKLVVPYRDRVAQSQQNANGACAVGKAGTIIAQPLDRCSSESENVQGESGARANGHGRIEETQPSARVSKSGGPRLSPRNPVANPNYYKLQGDASLASSSTDYAGVEWSPVGVLFSPGLCLGRERGSGGRDHNDRWHLPAVLEVEETCLTPTAGRSASTNVASTLPESEIGRTGRVSTHDACEGADNLTKVESSKAVAAAATPGVTAAIPTTPPAMMSASSPSIGG</sequence>
<feature type="region of interest" description="Disordered" evidence="1">
    <location>
        <begin position="289"/>
        <end position="327"/>
    </location>
</feature>
<evidence type="ECO:0000313" key="4">
    <source>
        <dbReference type="Proteomes" id="UP000265515"/>
    </source>
</evidence>
<gene>
    <name evidence="3" type="ORF">CBR_g51999</name>
</gene>
<evidence type="ECO:0000259" key="2">
    <source>
        <dbReference type="PROSITE" id="PS50004"/>
    </source>
</evidence>
<feature type="region of interest" description="Disordered" evidence="1">
    <location>
        <begin position="384"/>
        <end position="427"/>
    </location>
</feature>
<reference evidence="3 4" key="1">
    <citation type="journal article" date="2018" name="Cell">
        <title>The Chara Genome: Secondary Complexity and Implications for Plant Terrestrialization.</title>
        <authorList>
            <person name="Nishiyama T."/>
            <person name="Sakayama H."/>
            <person name="Vries J.D."/>
            <person name="Buschmann H."/>
            <person name="Saint-Marcoux D."/>
            <person name="Ullrich K.K."/>
            <person name="Haas F.B."/>
            <person name="Vanderstraeten L."/>
            <person name="Becker D."/>
            <person name="Lang D."/>
            <person name="Vosolsobe S."/>
            <person name="Rombauts S."/>
            <person name="Wilhelmsson P.K.I."/>
            <person name="Janitza P."/>
            <person name="Kern R."/>
            <person name="Heyl A."/>
            <person name="Rumpler F."/>
            <person name="Villalobos L.I.A.C."/>
            <person name="Clay J.M."/>
            <person name="Skokan R."/>
            <person name="Toyoda A."/>
            <person name="Suzuki Y."/>
            <person name="Kagoshima H."/>
            <person name="Schijlen E."/>
            <person name="Tajeshwar N."/>
            <person name="Catarino B."/>
            <person name="Hetherington A.J."/>
            <person name="Saltykova A."/>
            <person name="Bonnot C."/>
            <person name="Breuninger H."/>
            <person name="Symeonidi A."/>
            <person name="Radhakrishnan G.V."/>
            <person name="Van Nieuwerburgh F."/>
            <person name="Deforce D."/>
            <person name="Chang C."/>
            <person name="Karol K.G."/>
            <person name="Hedrich R."/>
            <person name="Ulvskov P."/>
            <person name="Glockner G."/>
            <person name="Delwiche C.F."/>
            <person name="Petrasek J."/>
            <person name="Van de Peer Y."/>
            <person name="Friml J."/>
            <person name="Beilby M."/>
            <person name="Dolan L."/>
            <person name="Kohara Y."/>
            <person name="Sugano S."/>
            <person name="Fujiyama A."/>
            <person name="Delaux P.-M."/>
            <person name="Quint M."/>
            <person name="TheiBen G."/>
            <person name="Hagemann M."/>
            <person name="Harholt J."/>
            <person name="Dunand C."/>
            <person name="Zachgo S."/>
            <person name="Langdale J."/>
            <person name="Maumus F."/>
            <person name="Straeten D.V.D."/>
            <person name="Gould S.B."/>
            <person name="Rensing S.A."/>
        </authorList>
    </citation>
    <scope>NUCLEOTIDE SEQUENCE [LARGE SCALE GENOMIC DNA]</scope>
    <source>
        <strain evidence="3 4">S276</strain>
    </source>
</reference>
<keyword evidence="4" id="KW-1185">Reference proteome</keyword>
<dbReference type="SUPFAM" id="SSF49562">
    <property type="entry name" value="C2 domain (Calcium/lipid-binding domain, CaLB)"/>
    <property type="match status" value="1"/>
</dbReference>
<name>A0A388K6L8_CHABU</name>
<dbReference type="InterPro" id="IPR035892">
    <property type="entry name" value="C2_domain_sf"/>
</dbReference>
<dbReference type="Pfam" id="PF00168">
    <property type="entry name" value="C2"/>
    <property type="match status" value="1"/>
</dbReference>
<dbReference type="Proteomes" id="UP000265515">
    <property type="component" value="Unassembled WGS sequence"/>
</dbReference>
<dbReference type="Gramene" id="GBG65698">
    <property type="protein sequence ID" value="GBG65698"/>
    <property type="gene ID" value="CBR_g51999"/>
</dbReference>
<dbReference type="Gene3D" id="2.60.40.150">
    <property type="entry name" value="C2 domain"/>
    <property type="match status" value="1"/>
</dbReference>
<protein>
    <recommendedName>
        <fullName evidence="2">C2 domain-containing protein</fullName>
    </recommendedName>
</protein>
<evidence type="ECO:0000313" key="3">
    <source>
        <dbReference type="EMBL" id="GBG65698.1"/>
    </source>
</evidence>
<organism evidence="3 4">
    <name type="scientific">Chara braunii</name>
    <name type="common">Braun's stonewort</name>
    <dbReference type="NCBI Taxonomy" id="69332"/>
    <lineage>
        <taxon>Eukaryota</taxon>
        <taxon>Viridiplantae</taxon>
        <taxon>Streptophyta</taxon>
        <taxon>Charophyceae</taxon>
        <taxon>Charales</taxon>
        <taxon>Characeae</taxon>
        <taxon>Chara</taxon>
    </lineage>
</organism>
<dbReference type="EMBL" id="BFEA01000064">
    <property type="protein sequence ID" value="GBG65698.1"/>
    <property type="molecule type" value="Genomic_DNA"/>
</dbReference>
<dbReference type="SMART" id="SM00239">
    <property type="entry name" value="C2"/>
    <property type="match status" value="1"/>
</dbReference>
<accession>A0A388K6L8</accession>
<dbReference type="OrthoDB" id="270970at2759"/>